<organism evidence="1 2">
    <name type="scientific">Dubosiella muris</name>
    <dbReference type="NCBI Taxonomy" id="3038133"/>
    <lineage>
        <taxon>Bacteria</taxon>
        <taxon>Bacillati</taxon>
        <taxon>Bacillota</taxon>
        <taxon>Erysipelotrichia</taxon>
        <taxon>Erysipelotrichales</taxon>
        <taxon>Erysipelotrichaceae</taxon>
        <taxon>Dubosiella</taxon>
    </lineage>
</organism>
<dbReference type="EMBL" id="SRYG01000010">
    <property type="protein sequence ID" value="TGY66050.1"/>
    <property type="molecule type" value="Genomic_DNA"/>
</dbReference>
<dbReference type="Proteomes" id="UP000308836">
    <property type="component" value="Unassembled WGS sequence"/>
</dbReference>
<accession>A0AC61R7D8</accession>
<keyword evidence="2" id="KW-1185">Reference proteome</keyword>
<name>A0AC61R7D8_9FIRM</name>
<evidence type="ECO:0000313" key="1">
    <source>
        <dbReference type="EMBL" id="TGY66050.1"/>
    </source>
</evidence>
<reference evidence="1" key="1">
    <citation type="submission" date="2019-04" db="EMBL/GenBank/DDBJ databases">
        <title>Microbes associate with the intestines of laboratory mice.</title>
        <authorList>
            <person name="Navarre W."/>
            <person name="Wong E."/>
            <person name="Huang K."/>
            <person name="Tropini C."/>
            <person name="Ng K."/>
            <person name="Yu B."/>
        </authorList>
    </citation>
    <scope>NUCLEOTIDE SEQUENCE</scope>
    <source>
        <strain evidence="1">NM09_H32</strain>
    </source>
</reference>
<comment type="caution">
    <text evidence="1">The sequence shown here is derived from an EMBL/GenBank/DDBJ whole genome shotgun (WGS) entry which is preliminary data.</text>
</comment>
<proteinExistence type="predicted"/>
<protein>
    <submittedName>
        <fullName evidence="1">MBL fold metallo-hydrolase</fullName>
    </submittedName>
</protein>
<sequence length="203" mass="22525">MIKVFTQPLGPVEANCYVVVKDHHALVIDPGDDFSALKRLLTEEEATLDAILLTHAHFDHIGGLDGLIEEYGVDVYMNPKEFDFLDDMRLNGSAYFYAKVKSHAVPKAVHDGMQKIGAFEVEAKTLPGHSVGSTIYRIEDALFTGDVLFQGSVGRVDLPTGSERDMMASIQYLKTLPQDLVVYPGHGPATTIGQELRWNPYFR</sequence>
<evidence type="ECO:0000313" key="2">
    <source>
        <dbReference type="Proteomes" id="UP000308836"/>
    </source>
</evidence>
<gene>
    <name evidence="1" type="ORF">E5336_06065</name>
</gene>